<dbReference type="GO" id="GO:0005634">
    <property type="term" value="C:nucleus"/>
    <property type="evidence" value="ECO:0007669"/>
    <property type="project" value="UniProtKB-SubCell"/>
</dbReference>
<dbReference type="InterPro" id="IPR005033">
    <property type="entry name" value="YEATS"/>
</dbReference>
<sequence length="233" mass="26753">MEKYVGLASSYLNRELMGIIMSEKVMKDKYIIDEYGQKRLKDVEFILPICVGTVAWWQGKKASEHNTHKWTVYARGPNNEDLSYIIKKVTFELHETFASPRRTIEQQPFEVTEAGWGQFDIGITLHFTPDARESEVTMYHMLKLYEDDGSPNTLKKPVVSETYEELVFSEPHEDFYNRVSCHVPVPSTVLMSQAAWVPRHDETAELARLQAARAKIANLAASDVRRPLVDPMS</sequence>
<dbReference type="AlphaFoldDB" id="A0A250XHZ8"/>
<dbReference type="Proteomes" id="UP000232323">
    <property type="component" value="Unassembled WGS sequence"/>
</dbReference>
<dbReference type="Pfam" id="PF03366">
    <property type="entry name" value="YEATS"/>
    <property type="match status" value="1"/>
</dbReference>
<dbReference type="PANTHER" id="PTHR47573:SF1">
    <property type="entry name" value="PROTEIN AF-9 HOMOLOG"/>
    <property type="match status" value="1"/>
</dbReference>
<evidence type="ECO:0000256" key="2">
    <source>
        <dbReference type="ARBA" id="ARBA00023163"/>
    </source>
</evidence>
<dbReference type="EMBL" id="BEGY01000084">
    <property type="protein sequence ID" value="GAX82673.1"/>
    <property type="molecule type" value="Genomic_DNA"/>
</dbReference>
<dbReference type="STRING" id="1157962.A0A250XHZ8"/>
<evidence type="ECO:0000313" key="7">
    <source>
        <dbReference type="Proteomes" id="UP000232323"/>
    </source>
</evidence>
<dbReference type="CDD" id="cd16910">
    <property type="entry name" value="YEATS_TFIID14_like"/>
    <property type="match status" value="1"/>
</dbReference>
<dbReference type="InterPro" id="IPR055129">
    <property type="entry name" value="YEATS_dom"/>
</dbReference>
<dbReference type="GO" id="GO:0006355">
    <property type="term" value="P:regulation of DNA-templated transcription"/>
    <property type="evidence" value="ECO:0007669"/>
    <property type="project" value="InterPro"/>
</dbReference>
<dbReference type="PROSITE" id="PS51037">
    <property type="entry name" value="YEATS"/>
    <property type="match status" value="1"/>
</dbReference>
<dbReference type="OrthoDB" id="16041at2759"/>
<evidence type="ECO:0000256" key="1">
    <source>
        <dbReference type="ARBA" id="ARBA00023015"/>
    </source>
</evidence>
<evidence type="ECO:0000259" key="5">
    <source>
        <dbReference type="PROSITE" id="PS51037"/>
    </source>
</evidence>
<gene>
    <name evidence="6" type="ORF">CEUSTIGMA_g10099.t1</name>
</gene>
<reference evidence="6 7" key="1">
    <citation type="submission" date="2017-08" db="EMBL/GenBank/DDBJ databases">
        <title>Acidophilic green algal genome provides insights into adaptation to an acidic environment.</title>
        <authorList>
            <person name="Hirooka S."/>
            <person name="Hirose Y."/>
            <person name="Kanesaki Y."/>
            <person name="Higuchi S."/>
            <person name="Fujiwara T."/>
            <person name="Onuma R."/>
            <person name="Era A."/>
            <person name="Ohbayashi R."/>
            <person name="Uzuka A."/>
            <person name="Nozaki H."/>
            <person name="Yoshikawa H."/>
            <person name="Miyagishima S.Y."/>
        </authorList>
    </citation>
    <scope>NUCLEOTIDE SEQUENCE [LARGE SCALE GENOMIC DNA]</scope>
    <source>
        <strain evidence="6 7">NIES-2499</strain>
    </source>
</reference>
<keyword evidence="7" id="KW-1185">Reference proteome</keyword>
<comment type="caution">
    <text evidence="6">The sequence shown here is derived from an EMBL/GenBank/DDBJ whole genome shotgun (WGS) entry which is preliminary data.</text>
</comment>
<dbReference type="Gene3D" id="2.60.40.1970">
    <property type="entry name" value="YEATS domain"/>
    <property type="match status" value="1"/>
</dbReference>
<organism evidence="6 7">
    <name type="scientific">Chlamydomonas eustigma</name>
    <dbReference type="NCBI Taxonomy" id="1157962"/>
    <lineage>
        <taxon>Eukaryota</taxon>
        <taxon>Viridiplantae</taxon>
        <taxon>Chlorophyta</taxon>
        <taxon>core chlorophytes</taxon>
        <taxon>Chlorophyceae</taxon>
        <taxon>CS clade</taxon>
        <taxon>Chlamydomonadales</taxon>
        <taxon>Chlamydomonadaceae</taxon>
        <taxon>Chlamydomonas</taxon>
    </lineage>
</organism>
<proteinExistence type="predicted"/>
<feature type="domain" description="YEATS" evidence="5">
    <location>
        <begin position="39"/>
        <end position="182"/>
    </location>
</feature>
<name>A0A250XHZ8_9CHLO</name>
<evidence type="ECO:0000256" key="4">
    <source>
        <dbReference type="PROSITE-ProRule" id="PRU00376"/>
    </source>
</evidence>
<protein>
    <recommendedName>
        <fullName evidence="5">YEATS domain-containing protein</fullName>
    </recommendedName>
</protein>
<keyword evidence="2" id="KW-0804">Transcription</keyword>
<evidence type="ECO:0000256" key="3">
    <source>
        <dbReference type="ARBA" id="ARBA00023242"/>
    </source>
</evidence>
<keyword evidence="3 4" id="KW-0539">Nucleus</keyword>
<dbReference type="InterPro" id="IPR038704">
    <property type="entry name" value="YEAST_sf"/>
</dbReference>
<dbReference type="PANTHER" id="PTHR47573">
    <property type="entry name" value="PROTEIN AF-9 HOMOLOG"/>
    <property type="match status" value="1"/>
</dbReference>
<accession>A0A250XHZ8</accession>
<evidence type="ECO:0000313" key="6">
    <source>
        <dbReference type="EMBL" id="GAX82673.1"/>
    </source>
</evidence>
<keyword evidence="1" id="KW-0805">Transcription regulation</keyword>
<comment type="subcellular location">
    <subcellularLocation>
        <location evidence="4">Nucleus</location>
    </subcellularLocation>
</comment>